<protein>
    <recommendedName>
        <fullName evidence="2">PASTA domain-containing protein</fullName>
    </recommendedName>
</protein>
<dbReference type="InterPro" id="IPR005543">
    <property type="entry name" value="PASTA_dom"/>
</dbReference>
<accession>L8P859</accession>
<evidence type="ECO:0000256" key="1">
    <source>
        <dbReference type="SAM" id="MobiDB-lite"/>
    </source>
</evidence>
<feature type="compositionally biased region" description="Polar residues" evidence="1">
    <location>
        <begin position="319"/>
        <end position="330"/>
    </location>
</feature>
<feature type="domain" description="PASTA" evidence="2">
    <location>
        <begin position="254"/>
        <end position="319"/>
    </location>
</feature>
<dbReference type="RefSeq" id="WP_004002974.1">
    <property type="nucleotide sequence ID" value="NZ_AMLP01000231.1"/>
</dbReference>
<feature type="region of interest" description="Disordered" evidence="1">
    <location>
        <begin position="318"/>
        <end position="468"/>
    </location>
</feature>
<evidence type="ECO:0000259" key="2">
    <source>
        <dbReference type="PROSITE" id="PS51178"/>
    </source>
</evidence>
<reference evidence="3 4" key="1">
    <citation type="journal article" date="2013" name="Genome Announc.">
        <title>Draft Genome Sequence of Streptomyces viridochromogenes Strain Tu57, Producer of Avilamycin.</title>
        <authorList>
            <person name="Gruning B.A."/>
            <person name="Erxleben A."/>
            <person name="Hahnlein A."/>
            <person name="Gunther S."/>
        </authorList>
    </citation>
    <scope>NUCLEOTIDE SEQUENCE [LARGE SCALE GENOMIC DNA]</scope>
    <source>
        <strain evidence="3 4">Tue57</strain>
    </source>
</reference>
<dbReference type="Pfam" id="PF03793">
    <property type="entry name" value="PASTA"/>
    <property type="match status" value="1"/>
</dbReference>
<dbReference type="InterPro" id="IPR046704">
    <property type="entry name" value="DUF6777"/>
</dbReference>
<feature type="compositionally biased region" description="Low complexity" evidence="1">
    <location>
        <begin position="440"/>
        <end position="468"/>
    </location>
</feature>
<proteinExistence type="predicted"/>
<name>L8P859_STRVR</name>
<feature type="compositionally biased region" description="Low complexity" evidence="1">
    <location>
        <begin position="423"/>
        <end position="433"/>
    </location>
</feature>
<feature type="compositionally biased region" description="Pro residues" evidence="1">
    <location>
        <begin position="390"/>
        <end position="422"/>
    </location>
</feature>
<dbReference type="Pfam" id="PF20568">
    <property type="entry name" value="DUF6777"/>
    <property type="match status" value="1"/>
</dbReference>
<dbReference type="Proteomes" id="UP000011205">
    <property type="component" value="Unassembled WGS sequence"/>
</dbReference>
<dbReference type="Gene3D" id="3.30.10.20">
    <property type="match status" value="1"/>
</dbReference>
<gene>
    <name evidence="3" type="ORF">STVIR_7510</name>
</gene>
<comment type="caution">
    <text evidence="3">The sequence shown here is derived from an EMBL/GenBank/DDBJ whole genome shotgun (WGS) entry which is preliminary data.</text>
</comment>
<sequence length="468" mass="47855">MALHVFVRRSGKSALRRIAVLLVLVLALAGCDRDAPLLVVKAVAAGVPSLAPFFDESQGLGQDARIRAQTVHGGLQQGDTPGLYGGSKQPTICDVVRLKEFLTDPAHERRAQAWAAALSIDTAGIPDYLDRLTPVLLRHDTLVQNHDYKKGKAVPFNALLQAGIAILVDAEGLPAVKCSCGNPLRPFEGDTTRIKVEFDDRNEEWQGYEKSSVVAVRPAARAVERLALVDVEEPDRGVRRPVGTTGEDDTAFDTRERHAVPDLAGTTFGQASRELADEGLAVAFEGGGLPPADARVMASDPPAGTELRFGEYVTLSVAGGTTSDGTAPSEGTTSPPTRDPSDSTPSDSTPSTSSPSTSTPPPSSSGPGSSGPSSPDTTSRPPSSGASSSGPPPGSSPPPSTKDPTTSSPPPPVTSAPPPTTGSPPTTAPVTSSAPPPETSSPATSAPATTGPATGAPPTGEPTASTTV</sequence>
<dbReference type="CDD" id="cd06577">
    <property type="entry name" value="PASTA_pknB"/>
    <property type="match status" value="1"/>
</dbReference>
<feature type="compositionally biased region" description="Low complexity" evidence="1">
    <location>
        <begin position="331"/>
        <end position="357"/>
    </location>
</feature>
<evidence type="ECO:0000313" key="4">
    <source>
        <dbReference type="Proteomes" id="UP000011205"/>
    </source>
</evidence>
<feature type="compositionally biased region" description="Low complexity" evidence="1">
    <location>
        <begin position="365"/>
        <end position="389"/>
    </location>
</feature>
<organism evidence="3 4">
    <name type="scientific">Streptomyces viridochromogenes Tue57</name>
    <dbReference type="NCBI Taxonomy" id="1160705"/>
    <lineage>
        <taxon>Bacteria</taxon>
        <taxon>Bacillati</taxon>
        <taxon>Actinomycetota</taxon>
        <taxon>Actinomycetes</taxon>
        <taxon>Kitasatosporales</taxon>
        <taxon>Streptomycetaceae</taxon>
        <taxon>Streptomyces</taxon>
    </lineage>
</organism>
<dbReference type="EMBL" id="AMLP01000231">
    <property type="protein sequence ID" value="ELS51492.1"/>
    <property type="molecule type" value="Genomic_DNA"/>
</dbReference>
<dbReference type="PROSITE" id="PS51178">
    <property type="entry name" value="PASTA"/>
    <property type="match status" value="1"/>
</dbReference>
<evidence type="ECO:0000313" key="3">
    <source>
        <dbReference type="EMBL" id="ELS51492.1"/>
    </source>
</evidence>
<dbReference type="AlphaFoldDB" id="L8P859"/>
<dbReference type="PATRIC" id="fig|1160705.3.peg.7421"/>